<evidence type="ECO:0000313" key="4">
    <source>
        <dbReference type="Proteomes" id="UP000621631"/>
    </source>
</evidence>
<evidence type="ECO:0008006" key="5">
    <source>
        <dbReference type="Google" id="ProtNLM"/>
    </source>
</evidence>
<evidence type="ECO:0000313" key="2">
    <source>
        <dbReference type="EMBL" id="MBD1224379.1"/>
    </source>
</evidence>
<gene>
    <name evidence="1" type="ORF">BME96_11655</name>
    <name evidence="2" type="ORF">IC602_17340</name>
</gene>
<dbReference type="InterPro" id="IPR025573">
    <property type="entry name" value="YwpF"/>
</dbReference>
<dbReference type="AlphaFoldDB" id="A0AAC9NLB7"/>
<reference evidence="1 3" key="1">
    <citation type="submission" date="2016-11" db="EMBL/GenBank/DDBJ databases">
        <title>Complete genome sequencing of Virgibacillus halodenitrificans PDB-F2.</title>
        <authorList>
            <person name="Sun Z."/>
            <person name="Zhou Y."/>
            <person name="Li H."/>
        </authorList>
    </citation>
    <scope>NUCLEOTIDE SEQUENCE [LARGE SCALE GENOMIC DNA]</scope>
    <source>
        <strain evidence="1 3">PDB-F2</strain>
    </source>
</reference>
<dbReference type="EMBL" id="CP017962">
    <property type="protein sequence ID" value="APC48805.1"/>
    <property type="molecule type" value="Genomic_DNA"/>
</dbReference>
<accession>A0AAC9NLB7</accession>
<evidence type="ECO:0000313" key="1">
    <source>
        <dbReference type="EMBL" id="APC48805.1"/>
    </source>
</evidence>
<dbReference type="EMBL" id="JACWEZ010000017">
    <property type="protein sequence ID" value="MBD1224379.1"/>
    <property type="molecule type" value="Genomic_DNA"/>
</dbReference>
<proteinExistence type="predicted"/>
<organism evidence="1 3">
    <name type="scientific">Virgibacillus halodenitrificans</name>
    <name type="common">Bacillus halodenitrificans</name>
    <dbReference type="NCBI Taxonomy" id="1482"/>
    <lineage>
        <taxon>Bacteria</taxon>
        <taxon>Bacillati</taxon>
        <taxon>Bacillota</taxon>
        <taxon>Bacilli</taxon>
        <taxon>Bacillales</taxon>
        <taxon>Bacillaceae</taxon>
        <taxon>Virgibacillus</taxon>
    </lineage>
</organism>
<dbReference type="KEGG" id="vhl:BME96_11655"/>
<evidence type="ECO:0000313" key="3">
    <source>
        <dbReference type="Proteomes" id="UP000182945"/>
    </source>
</evidence>
<dbReference type="Proteomes" id="UP000182945">
    <property type="component" value="Chromosome"/>
</dbReference>
<name>A0AAC9NLB7_VIRHA</name>
<reference evidence="2 4" key="2">
    <citation type="submission" date="2020-09" db="EMBL/GenBank/DDBJ databases">
        <title>Draft Genome Sequences of Oil-Oxidizing Bacteria Halomonas titanicae, Marinobacter lutaoensis, and Virgibacillus halodenitrificans Isolated from Highly Saline Environments.</title>
        <authorList>
            <person name="Grouzdev D.S."/>
            <person name="Sokolova D.S."/>
            <person name="Semenova E.M."/>
            <person name="Borzenkov I.A."/>
            <person name="Bidzhieva S.K."/>
            <person name="Poltaraus A.B."/>
            <person name="Nazina T.N."/>
        </authorList>
    </citation>
    <scope>NUCLEOTIDE SEQUENCE [LARGE SCALE GENOMIC DNA]</scope>
    <source>
        <strain evidence="2 4">VKM B-3472D</strain>
    </source>
</reference>
<protein>
    <recommendedName>
        <fullName evidence="5">YwpF-like protein</fullName>
    </recommendedName>
</protein>
<dbReference type="Pfam" id="PF14183">
    <property type="entry name" value="YwpF"/>
    <property type="match status" value="1"/>
</dbReference>
<dbReference type="RefSeq" id="WP_019376097.1">
    <property type="nucleotide sequence ID" value="NZ_CP017962.1"/>
</dbReference>
<dbReference type="Proteomes" id="UP000621631">
    <property type="component" value="Unassembled WGS sequence"/>
</dbReference>
<keyword evidence="4" id="KW-1185">Reference proteome</keyword>
<dbReference type="GeneID" id="71515056"/>
<sequence>MKTFKLKSLEILEQEGEEIKKHSIELKDGLIINREDERNQWTIEAYVDHSYLSLFNRMKEIRDEIMIQVKITKESNDYATFITSIVSINEIGSDMNVLFLGTIIDRQKSKIEEMLVKLVEQGYEGKNLIKKFKELT</sequence>